<evidence type="ECO:0000256" key="1">
    <source>
        <dbReference type="ARBA" id="ARBA00004127"/>
    </source>
</evidence>
<evidence type="ECO:0000256" key="5">
    <source>
        <dbReference type="ARBA" id="ARBA00022566"/>
    </source>
</evidence>
<keyword evidence="9" id="KW-0142">cGMP-binding</keyword>
<evidence type="ECO:0000256" key="6">
    <source>
        <dbReference type="ARBA" id="ARBA00022692"/>
    </source>
</evidence>
<dbReference type="Gene3D" id="2.60.120.10">
    <property type="entry name" value="Jelly Rolls"/>
    <property type="match status" value="1"/>
</dbReference>
<evidence type="ECO:0000256" key="4">
    <source>
        <dbReference type="ARBA" id="ARBA00022535"/>
    </source>
</evidence>
<dbReference type="KEGG" id="rarg:115738175"/>
<comment type="similarity">
    <text evidence="2">Belongs to the cyclic nucleotide-gated cation channel (TC 1.A.1.5) family.</text>
</comment>
<evidence type="ECO:0000256" key="8">
    <source>
        <dbReference type="ARBA" id="ARBA00022989"/>
    </source>
</evidence>
<keyword evidence="17" id="KW-1185">Reference proteome</keyword>
<protein>
    <submittedName>
        <fullName evidence="18">Protein CNGC15b-like</fullName>
    </submittedName>
</protein>
<proteinExistence type="inferred from homology"/>
<keyword evidence="12" id="KW-0114">cAMP</keyword>
<feature type="transmembrane region" description="Helical" evidence="15">
    <location>
        <begin position="20"/>
        <end position="42"/>
    </location>
</feature>
<dbReference type="InterPro" id="IPR014710">
    <property type="entry name" value="RmlC-like_jellyroll"/>
</dbReference>
<dbReference type="Proteomes" id="UP000827889">
    <property type="component" value="Chromosome 8"/>
</dbReference>
<dbReference type="CDD" id="cd00038">
    <property type="entry name" value="CAP_ED"/>
    <property type="match status" value="1"/>
</dbReference>
<dbReference type="OrthoDB" id="426293at2759"/>
<dbReference type="Pfam" id="PF00520">
    <property type="entry name" value="Ion_trans"/>
    <property type="match status" value="1"/>
</dbReference>
<sequence>MFSFSLFRYLVWRSKQAKKYIIVISTVPEIIYSLQLLEASLYHEMNTNSQEKLAENTKMACGDRNTIVRVRDESVSVGLPTMKQYSTSSLNQNEGTRSRNLALLKSTSQKAGKYLKSKVLRRVFSEDYEKVKNKIRDPRGQTVQSWNRIFLTACLIGLFMDPLFFYVPSVDDNYLCFYDGFGLKILLIVIRSIADVFYIIQVIIRFNTAFIAPSSRVFGRGELVIDYRKIALRYLRSRFWIDLYVALPLPQVLIWAIIPSLGGSTTTKTKNMLLFVIFFQYVPRVFLILPLRLQISNAGGGLTKKAWEGAAFNLMLYMLASHVSGACWYLLSIERQVSCWRMACDQENPPCQYSFFDCRYAQDPGRVTWYASTNVTTLCNGGGTGSPIQFGIYFNGVTNAIGSCKFFSKYFYSLWWGLNNLSCMGQNLEFTSSTYVAELLFTIAVAILGLVLFTLLIGNMQQYLQTANNQLEQWRLKRIDTEQWMHHRHLPPELRESIQTYDEYRWVATRGVDEESLLKDFPMDLRRNIKRHLCFDLVRRVPLFNQMDERTLDAICERLKPLLCTGNMYLVREGDPVREMFFLFRGHLDSWTTNGGRTGFYNSSRLIPGDFCGEELLTWALDLRPSIVLPSSTRTVKAVKEVEAFSLAAEDLKFVASQFRRLHSRELRHKFRFYSHQWRTWAACFIQSAWRRYKKLKEEAKLRESEEGVNQKLRPTRSFWDVYATELIQSTRRDEKKQAGSTSDAVNTIQKPVDLDFAEEH</sequence>
<evidence type="ECO:0000313" key="17">
    <source>
        <dbReference type="Proteomes" id="UP000827889"/>
    </source>
</evidence>
<dbReference type="PRINTS" id="PR01463">
    <property type="entry name" value="EAGCHANLFMLY"/>
</dbReference>
<evidence type="ECO:0000256" key="10">
    <source>
        <dbReference type="ARBA" id="ARBA00023065"/>
    </source>
</evidence>
<name>A0A8B8NVL2_9MYRT</name>
<comment type="subcellular location">
    <subcellularLocation>
        <location evidence="1">Endomembrane system</location>
        <topology evidence="1">Multi-pass membrane protein</topology>
    </subcellularLocation>
</comment>
<dbReference type="GO" id="GO:0005516">
    <property type="term" value="F:calmodulin binding"/>
    <property type="evidence" value="ECO:0007669"/>
    <property type="project" value="UniProtKB-KW"/>
</dbReference>
<dbReference type="GO" id="GO:0030553">
    <property type="term" value="F:cGMP binding"/>
    <property type="evidence" value="ECO:0007669"/>
    <property type="project" value="UniProtKB-KW"/>
</dbReference>
<feature type="transmembrane region" description="Helical" evidence="15">
    <location>
        <begin position="435"/>
        <end position="457"/>
    </location>
</feature>
<evidence type="ECO:0000259" key="16">
    <source>
        <dbReference type="PROSITE" id="PS50042"/>
    </source>
</evidence>
<dbReference type="PANTHER" id="PTHR45651">
    <property type="entry name" value="CYCLIC NUCLEOTIDE-GATED ION CHANNEL 15-RELATED-RELATED"/>
    <property type="match status" value="1"/>
</dbReference>
<evidence type="ECO:0000313" key="18">
    <source>
        <dbReference type="RefSeq" id="XP_030526570.1"/>
    </source>
</evidence>
<dbReference type="InterPro" id="IPR000595">
    <property type="entry name" value="cNMP-bd_dom"/>
</dbReference>
<evidence type="ECO:0000256" key="12">
    <source>
        <dbReference type="ARBA" id="ARBA00023149"/>
    </source>
</evidence>
<reference evidence="18" key="1">
    <citation type="submission" date="2025-08" db="UniProtKB">
        <authorList>
            <consortium name="RefSeq"/>
        </authorList>
    </citation>
    <scope>IDENTIFICATION</scope>
    <source>
        <tissue evidence="18">Leaf</tissue>
    </source>
</reference>
<keyword evidence="8 15" id="KW-1133">Transmembrane helix</keyword>
<dbReference type="FunFam" id="2.60.120.10:FF:000024">
    <property type="entry name" value="Cyclic nucleotide-gated ion channel 1"/>
    <property type="match status" value="1"/>
</dbReference>
<keyword evidence="11 15" id="KW-0472">Membrane</keyword>
<feature type="transmembrane region" description="Helical" evidence="15">
    <location>
        <begin position="270"/>
        <end position="289"/>
    </location>
</feature>
<feature type="transmembrane region" description="Helical" evidence="15">
    <location>
        <begin position="181"/>
        <end position="200"/>
    </location>
</feature>
<dbReference type="GO" id="GO:0030552">
    <property type="term" value="F:cAMP binding"/>
    <property type="evidence" value="ECO:0007669"/>
    <property type="project" value="UniProtKB-KW"/>
</dbReference>
<evidence type="ECO:0000256" key="13">
    <source>
        <dbReference type="ARBA" id="ARBA00023286"/>
    </source>
</evidence>
<gene>
    <name evidence="18" type="primary">LOC115738175</name>
</gene>
<evidence type="ECO:0000256" key="2">
    <source>
        <dbReference type="ARBA" id="ARBA00010486"/>
    </source>
</evidence>
<keyword evidence="10" id="KW-0406">Ion transport</keyword>
<keyword evidence="7" id="KW-0112">Calmodulin-binding</keyword>
<dbReference type="InterPro" id="IPR005821">
    <property type="entry name" value="Ion_trans_dom"/>
</dbReference>
<dbReference type="RefSeq" id="XP_030526570.1">
    <property type="nucleotide sequence ID" value="XM_030670710.2"/>
</dbReference>
<dbReference type="Gene3D" id="1.10.287.630">
    <property type="entry name" value="Helix hairpin bin"/>
    <property type="match status" value="1"/>
</dbReference>
<feature type="domain" description="Cyclic nucleotide-binding" evidence="16">
    <location>
        <begin position="543"/>
        <end position="628"/>
    </location>
</feature>
<keyword evidence="3" id="KW-0813">Transport</keyword>
<evidence type="ECO:0000256" key="11">
    <source>
        <dbReference type="ARBA" id="ARBA00023136"/>
    </source>
</evidence>
<accession>A0A8B8NVL2</accession>
<keyword evidence="5" id="KW-0116">cAMP-binding</keyword>
<dbReference type="PANTHER" id="PTHR45651:SF12">
    <property type="entry name" value="CYCLIC NUCLEOTIDE-GATED ION CHANNEL 15-RELATED"/>
    <property type="match status" value="1"/>
</dbReference>
<keyword evidence="6 15" id="KW-0812">Transmembrane</keyword>
<feature type="transmembrane region" description="Helical" evidence="15">
    <location>
        <begin position="310"/>
        <end position="331"/>
    </location>
</feature>
<dbReference type="InterPro" id="IPR003938">
    <property type="entry name" value="K_chnl_volt-dep_EAG/ELK/ERG"/>
</dbReference>
<dbReference type="PROSITE" id="PS50042">
    <property type="entry name" value="CNMP_BINDING_3"/>
    <property type="match status" value="1"/>
</dbReference>
<dbReference type="SUPFAM" id="SSF81324">
    <property type="entry name" value="Voltage-gated potassium channels"/>
    <property type="match status" value="1"/>
</dbReference>
<keyword evidence="14" id="KW-0407">Ion channel</keyword>
<evidence type="ECO:0000256" key="14">
    <source>
        <dbReference type="ARBA" id="ARBA00023303"/>
    </source>
</evidence>
<evidence type="ECO:0000256" key="9">
    <source>
        <dbReference type="ARBA" id="ARBA00022992"/>
    </source>
</evidence>
<evidence type="ECO:0000256" key="15">
    <source>
        <dbReference type="SAM" id="Phobius"/>
    </source>
</evidence>
<evidence type="ECO:0000256" key="3">
    <source>
        <dbReference type="ARBA" id="ARBA00022448"/>
    </source>
</evidence>
<keyword evidence="4" id="KW-0140">cGMP</keyword>
<evidence type="ECO:0000256" key="7">
    <source>
        <dbReference type="ARBA" id="ARBA00022860"/>
    </source>
</evidence>
<dbReference type="SMART" id="SM00100">
    <property type="entry name" value="cNMP"/>
    <property type="match status" value="1"/>
</dbReference>
<dbReference type="Gene3D" id="1.10.287.70">
    <property type="match status" value="1"/>
</dbReference>
<dbReference type="GO" id="GO:0005249">
    <property type="term" value="F:voltage-gated potassium channel activity"/>
    <property type="evidence" value="ECO:0007669"/>
    <property type="project" value="InterPro"/>
</dbReference>
<dbReference type="GeneID" id="115738175"/>
<feature type="transmembrane region" description="Helical" evidence="15">
    <location>
        <begin position="149"/>
        <end position="169"/>
    </location>
</feature>
<dbReference type="AlphaFoldDB" id="A0A8B8NVL2"/>
<keyword evidence="9" id="KW-0547">Nucleotide-binding</keyword>
<dbReference type="InterPro" id="IPR018490">
    <property type="entry name" value="cNMP-bd_dom_sf"/>
</dbReference>
<organism evidence="17 18">
    <name type="scientific">Rhodamnia argentea</name>
    <dbReference type="NCBI Taxonomy" id="178133"/>
    <lineage>
        <taxon>Eukaryota</taxon>
        <taxon>Viridiplantae</taxon>
        <taxon>Streptophyta</taxon>
        <taxon>Embryophyta</taxon>
        <taxon>Tracheophyta</taxon>
        <taxon>Spermatophyta</taxon>
        <taxon>Magnoliopsida</taxon>
        <taxon>eudicotyledons</taxon>
        <taxon>Gunneridae</taxon>
        <taxon>Pentapetalae</taxon>
        <taxon>rosids</taxon>
        <taxon>malvids</taxon>
        <taxon>Myrtales</taxon>
        <taxon>Myrtaceae</taxon>
        <taxon>Myrtoideae</taxon>
        <taxon>Myrteae</taxon>
        <taxon>Australasian group</taxon>
        <taxon>Rhodamnia</taxon>
    </lineage>
</organism>
<dbReference type="SUPFAM" id="SSF51206">
    <property type="entry name" value="cAMP-binding domain-like"/>
    <property type="match status" value="1"/>
</dbReference>
<dbReference type="GO" id="GO:0012505">
    <property type="term" value="C:endomembrane system"/>
    <property type="evidence" value="ECO:0007669"/>
    <property type="project" value="UniProtKB-SubCell"/>
</dbReference>
<dbReference type="GO" id="GO:0016020">
    <property type="term" value="C:membrane"/>
    <property type="evidence" value="ECO:0007669"/>
    <property type="project" value="InterPro"/>
</dbReference>
<keyword evidence="13" id="KW-1071">Ligand-gated ion channel</keyword>